<accession>A0A7S3DG13</accession>
<dbReference type="EMBL" id="HBIB01028089">
    <property type="protein sequence ID" value="CAE0256019.1"/>
    <property type="molecule type" value="Transcribed_RNA"/>
</dbReference>
<feature type="compositionally biased region" description="Basic and acidic residues" evidence="1">
    <location>
        <begin position="831"/>
        <end position="849"/>
    </location>
</feature>
<dbReference type="PANTHER" id="PTHR22746:SF10">
    <property type="entry name" value="GUANINE NUCLEOTIDE EXCHANGE FACTOR SUBUNIT RIC1"/>
    <property type="match status" value="1"/>
</dbReference>
<dbReference type="InterPro" id="IPR040096">
    <property type="entry name" value="Ric1"/>
</dbReference>
<reference evidence="2" key="1">
    <citation type="submission" date="2021-01" db="EMBL/GenBank/DDBJ databases">
        <authorList>
            <person name="Corre E."/>
            <person name="Pelletier E."/>
            <person name="Niang G."/>
            <person name="Scheremetjew M."/>
            <person name="Finn R."/>
            <person name="Kale V."/>
            <person name="Holt S."/>
            <person name="Cochrane G."/>
            <person name="Meng A."/>
            <person name="Brown T."/>
            <person name="Cohen L."/>
        </authorList>
    </citation>
    <scope>NUCLEOTIDE SEQUENCE</scope>
    <source>
        <strain evidence="2">NIES-2562</strain>
    </source>
</reference>
<dbReference type="GO" id="GO:0006886">
    <property type="term" value="P:intracellular protein transport"/>
    <property type="evidence" value="ECO:0007669"/>
    <property type="project" value="InterPro"/>
</dbReference>
<gene>
    <name evidence="2" type="ORF">PBIL07802_LOCUS18273</name>
</gene>
<feature type="compositionally biased region" description="Basic and acidic residues" evidence="1">
    <location>
        <begin position="113"/>
        <end position="122"/>
    </location>
</feature>
<dbReference type="GO" id="GO:0000139">
    <property type="term" value="C:Golgi membrane"/>
    <property type="evidence" value="ECO:0007669"/>
    <property type="project" value="TreeGrafter"/>
</dbReference>
<feature type="region of interest" description="Disordered" evidence="1">
    <location>
        <begin position="112"/>
        <end position="146"/>
    </location>
</feature>
<dbReference type="GO" id="GO:0042147">
    <property type="term" value="P:retrograde transport, endosome to Golgi"/>
    <property type="evidence" value="ECO:0007669"/>
    <property type="project" value="TreeGrafter"/>
</dbReference>
<dbReference type="PANTHER" id="PTHR22746">
    <property type="entry name" value="RAB6A-GEF COMPLEX PARTNER PROTEIN 1"/>
    <property type="match status" value="1"/>
</dbReference>
<sequence length="1634" mass="177731">MPLLSEGRSAVFSGKKLDLEGLDKASTEGIHTQYRHLHASEKYSLLGGLSKDTLEIWSLGRSKTTLGALSYTQLEALLGLQALGKGTSQSGKGGESDKGVHQRSASENLASLRLRDDHHDCPDVQPAKARPASKDHTSDTEFSSRTSLASEAVGSEMVDFFWHPRRPLLCIILTHKASPKPSRDAVLEGDTRGGQSFAVLVRVVPLNNAGCFQGQAGKDHRTLSLVGSNLQQVKLQVVTFAPISAGPGYATCIGGTDSSILIGLSTGMMCRYTWDLQPAWTKQIVFDADSHRSSTTTTMREGETGEDTKQGVGIPALLVDVPLRQLVVIDYAKVLVVLDGQGRCFSFQLDQSVEMGVQSLFGRVFGEGATTMDSHSRLPLLAVGRVDGDIDVWDFDHTSCREHTTQSQAESSESSPPLPTQSSSSSRVMPLCSLKSRITLRPWNIDAHMTGVVSSLSWTPPPHTPLLAAAWEHQGMSVWTPSGSRLYTHIADEDIASDAWPDEVDDSVREGRNGGGMGSSSSNKPLRCRRFLSLEWGLRSYEVFAALPARPTFSLSSASFLSVKFYCQPPSHSLTRSLLLPSVIQPSNQGRSSCVLLSADCLCVIQSSHMGTLHKSTLVPPLSYMKDNWPLRVIGTETSGRRIAVAGKKGMCLSMPARTGRKWKMFSSVHEEKEFTAVHLFWLSHCVGAVVRVNPAVSGVEDDGGAALLKSNLKYEVRVYADVSLSNQSRKCTVPLRERPTACDVFRLDADISCMSLLFSDGRVTLHSLQECGQGGDGDVQKTADVKVIATPLLSFSFPGADRLLLNPSMFAVEIPAELHHALTEAAGVKGGEKKKGGEGGGKGGEKGEVMLSPLIRGQKARSQWVHAYMLTPTGALERAVVEVDKSTFEAASNGETVGCASKEVIDNEVLQVFLQQMPPPHLYDLFESPSGNLHLKWPKALEDMKWRTCTAEGTALLESDVWTSTAEVSNVWVYNKRGLIFIPGNLDTGEWEKAAEKRRKEAAMEFDPETWPIAIAHIPYCLSHDGLPYALSTPNVVIAVFESATEEEKHDQSGGLSCHWSPRLHPVLSFMVFPLLNRGDIVGALDLISRYFGFDFRNPGGPSAEIIARYGPEEVMESLCSEGGGRFLSTCEQLLIFAVERKELQPVVDLLLLCFNRLASSSTLEKRSVGARGAGFLYLVEVASRAFRSLDFSKWESFFDKAGSLPIPSSSSSSGGDGGSSVRADKHSVCFSDPISFLSSWVGGKVDDFFTTYNESTADLRLVTPFSLNSDGRFLASPCFLFSLSWRVLAPCLRLLLAVESLHGQRCGAGAGLLLLYECLKAKRGAVVRGVFRVLLNMAEDDVDEHARAPSPFTSPSISYTPTDRDVRYESTTDTGNSDGMDDHLSRRERAYLKEAIAVAILKASASLVERQDLRGVICIASSLPSLSLSRPLDSALVESMPLRLPFTTEVAERVMTAAGLSAPDLPDLLEEIEGIERNIDEYSSKDGGRSRAHESGRKRLSKFVSFLIDTGPPSFELATTLSLSVLDVGGMVALLRCSLLQERREKATFLIAQLPTVFDLLRTHLGQSYRDGRANSGWGGDRADGGSRGGVSNERAPFRSAMQIASIEDVLDRSHTRLEKLIKYEGALSDSP</sequence>
<dbReference type="GO" id="GO:0005829">
    <property type="term" value="C:cytosol"/>
    <property type="evidence" value="ECO:0007669"/>
    <property type="project" value="TreeGrafter"/>
</dbReference>
<feature type="region of interest" description="Disordered" evidence="1">
    <location>
        <begin position="401"/>
        <end position="428"/>
    </location>
</feature>
<dbReference type="GO" id="GO:0034066">
    <property type="term" value="C:Ric1-Rgp1 guanyl-nucleotide exchange factor complex"/>
    <property type="evidence" value="ECO:0007669"/>
    <property type="project" value="InterPro"/>
</dbReference>
<organism evidence="2">
    <name type="scientific">Palpitomonas bilix</name>
    <dbReference type="NCBI Taxonomy" id="652834"/>
    <lineage>
        <taxon>Eukaryota</taxon>
        <taxon>Eukaryota incertae sedis</taxon>
    </lineage>
</organism>
<evidence type="ECO:0000256" key="1">
    <source>
        <dbReference type="SAM" id="MobiDB-lite"/>
    </source>
</evidence>
<feature type="compositionally biased region" description="Low complexity" evidence="1">
    <location>
        <begin position="405"/>
        <end position="426"/>
    </location>
</feature>
<feature type="region of interest" description="Disordered" evidence="1">
    <location>
        <begin position="86"/>
        <end position="105"/>
    </location>
</feature>
<feature type="compositionally biased region" description="Polar residues" evidence="1">
    <location>
        <begin position="1353"/>
        <end position="1363"/>
    </location>
</feature>
<feature type="region of interest" description="Disordered" evidence="1">
    <location>
        <begin position="1347"/>
        <end position="1384"/>
    </location>
</feature>
<name>A0A7S3DG13_9EUKA</name>
<protein>
    <submittedName>
        <fullName evidence="2">Uncharacterized protein</fullName>
    </submittedName>
</protein>
<feature type="region of interest" description="Disordered" evidence="1">
    <location>
        <begin position="1574"/>
        <end position="1594"/>
    </location>
</feature>
<proteinExistence type="predicted"/>
<feature type="region of interest" description="Disordered" evidence="1">
    <location>
        <begin position="830"/>
        <end position="849"/>
    </location>
</feature>
<evidence type="ECO:0000313" key="2">
    <source>
        <dbReference type="EMBL" id="CAE0256019.1"/>
    </source>
</evidence>